<dbReference type="EMBL" id="GGEC01055768">
    <property type="protein sequence ID" value="MBX36252.1"/>
    <property type="molecule type" value="Transcribed_RNA"/>
</dbReference>
<proteinExistence type="predicted"/>
<reference evidence="1" key="1">
    <citation type="submission" date="2018-02" db="EMBL/GenBank/DDBJ databases">
        <title>Rhizophora mucronata_Transcriptome.</title>
        <authorList>
            <person name="Meera S.P."/>
            <person name="Sreeshan A."/>
            <person name="Augustine A."/>
        </authorList>
    </citation>
    <scope>NUCLEOTIDE SEQUENCE</scope>
    <source>
        <tissue evidence="1">Leaf</tissue>
    </source>
</reference>
<protein>
    <submittedName>
        <fullName evidence="1">Uncharacterized protein</fullName>
    </submittedName>
</protein>
<organism evidence="1">
    <name type="scientific">Rhizophora mucronata</name>
    <name type="common">Asiatic mangrove</name>
    <dbReference type="NCBI Taxonomy" id="61149"/>
    <lineage>
        <taxon>Eukaryota</taxon>
        <taxon>Viridiplantae</taxon>
        <taxon>Streptophyta</taxon>
        <taxon>Embryophyta</taxon>
        <taxon>Tracheophyta</taxon>
        <taxon>Spermatophyta</taxon>
        <taxon>Magnoliopsida</taxon>
        <taxon>eudicotyledons</taxon>
        <taxon>Gunneridae</taxon>
        <taxon>Pentapetalae</taxon>
        <taxon>rosids</taxon>
        <taxon>fabids</taxon>
        <taxon>Malpighiales</taxon>
        <taxon>Rhizophoraceae</taxon>
        <taxon>Rhizophora</taxon>
    </lineage>
</organism>
<name>A0A2P2N194_RHIMU</name>
<dbReference type="AlphaFoldDB" id="A0A2P2N194"/>
<accession>A0A2P2N194</accession>
<evidence type="ECO:0000313" key="1">
    <source>
        <dbReference type="EMBL" id="MBX36252.1"/>
    </source>
</evidence>
<sequence length="52" mass="5916">MRCQLVRVVAKGKPRLLIKALLHMTMETDDATERKSAPITPTWKLDISPILE</sequence>